<reference evidence="2" key="1">
    <citation type="journal article" date="2019" name="Int. J. Syst. Evol. Microbiol.">
        <title>The Global Catalogue of Microorganisms (GCM) 10K type strain sequencing project: providing services to taxonomists for standard genome sequencing and annotation.</title>
        <authorList>
            <consortium name="The Broad Institute Genomics Platform"/>
            <consortium name="The Broad Institute Genome Sequencing Center for Infectious Disease"/>
            <person name="Wu L."/>
            <person name="Ma J."/>
        </authorList>
    </citation>
    <scope>NUCLEOTIDE SEQUENCE [LARGE SCALE GENOMIC DNA]</scope>
    <source>
        <strain evidence="2">CGMCC 1.14966</strain>
    </source>
</reference>
<sequence>MAENTSSPFFIRINDVPQMAASASSSIQATGEVTPGVSGPAGVEAAVSLVFPAPLGTTVTDLESGEELVTDGFVGSMAQRYAASARLPAANCMGTRTGAWVWLFHSYRFLP</sequence>
<gene>
    <name evidence="1" type="ORF">GCM10011495_32400</name>
</gene>
<dbReference type="Proteomes" id="UP000637774">
    <property type="component" value="Unassembled WGS sequence"/>
</dbReference>
<name>A0ABQ2ABS4_9BACT</name>
<accession>A0ABQ2ABS4</accession>
<dbReference type="EMBL" id="BMGY01000039">
    <property type="protein sequence ID" value="GGH89241.1"/>
    <property type="molecule type" value="Genomic_DNA"/>
</dbReference>
<keyword evidence="2" id="KW-1185">Reference proteome</keyword>
<evidence type="ECO:0000313" key="2">
    <source>
        <dbReference type="Proteomes" id="UP000637774"/>
    </source>
</evidence>
<protein>
    <submittedName>
        <fullName evidence="1">Uncharacterized protein</fullName>
    </submittedName>
</protein>
<organism evidence="1 2">
    <name type="scientific">Hymenobacter frigidus</name>
    <dbReference type="NCBI Taxonomy" id="1524095"/>
    <lineage>
        <taxon>Bacteria</taxon>
        <taxon>Pseudomonadati</taxon>
        <taxon>Bacteroidota</taxon>
        <taxon>Cytophagia</taxon>
        <taxon>Cytophagales</taxon>
        <taxon>Hymenobacteraceae</taxon>
        <taxon>Hymenobacter</taxon>
    </lineage>
</organism>
<evidence type="ECO:0000313" key="1">
    <source>
        <dbReference type="EMBL" id="GGH89241.1"/>
    </source>
</evidence>
<proteinExistence type="predicted"/>
<comment type="caution">
    <text evidence="1">The sequence shown here is derived from an EMBL/GenBank/DDBJ whole genome shotgun (WGS) entry which is preliminary data.</text>
</comment>